<dbReference type="InterPro" id="IPR023294">
    <property type="entry name" value="Tachylectin2"/>
</dbReference>
<dbReference type="AlphaFoldDB" id="A0A4R6KDS7"/>
<evidence type="ECO:0000259" key="1">
    <source>
        <dbReference type="Pfam" id="PF14517"/>
    </source>
</evidence>
<organism evidence="2 3">
    <name type="scientific">Kribbella caucasensis</name>
    <dbReference type="NCBI Taxonomy" id="2512215"/>
    <lineage>
        <taxon>Bacteria</taxon>
        <taxon>Bacillati</taxon>
        <taxon>Actinomycetota</taxon>
        <taxon>Actinomycetes</taxon>
        <taxon>Propionibacteriales</taxon>
        <taxon>Kribbellaceae</taxon>
        <taxon>Kribbella</taxon>
    </lineage>
</organism>
<comment type="caution">
    <text evidence="2">The sequence shown here is derived from an EMBL/GenBank/DDBJ whole genome shotgun (WGS) entry which is preliminary data.</text>
</comment>
<name>A0A4R6KDS7_9ACTN</name>
<dbReference type="EMBL" id="SNWQ01000009">
    <property type="protein sequence ID" value="TDO47153.1"/>
    <property type="molecule type" value="Genomic_DNA"/>
</dbReference>
<gene>
    <name evidence="2" type="ORF">EV643_10944</name>
</gene>
<dbReference type="SUPFAM" id="SSF50934">
    <property type="entry name" value="Tachylectin-2"/>
    <property type="match status" value="1"/>
</dbReference>
<feature type="domain" description="Tachylectin 2" evidence="1">
    <location>
        <begin position="67"/>
        <end position="290"/>
    </location>
</feature>
<evidence type="ECO:0000313" key="2">
    <source>
        <dbReference type="EMBL" id="TDO47153.1"/>
    </source>
</evidence>
<proteinExistence type="predicted"/>
<protein>
    <submittedName>
        <fullName evidence="2">Tachylectin</fullName>
    </submittedName>
</protein>
<sequence>MYHPKLGVPMVTTVLERRPGSGLRRKLGAILLTAGLSAATLTLTGTAPASAEDADISCKPSQSVFAVKTTGELILYQFNDLSSTTARPVQTVAPGQIGQGWTPFPKLLAGPDGWIYATSTAGTWAYHWDGGKWDVQAKPLGTAFRSFADPARQDKLTMDSKGDFWAILDDGVLRRYEYNATTGAITGKPMATGFNVYNSITAAGDGVIYARSTTGVLHRYQFDKTSDRMVEHLQFGSGWNAYGTLFSVGGDTLLGIDGTGRLAQYRYRPGPNAAWLISNHTIGGGWQQFSTVVGMSNACNLTASFVPPAPAVPIENNSQIAVLQTTTGRIEYTYTDNIGQAQWGHQPDPTDFGGTAWTPINGPDAFTGTPGLVQGADNKVDITLHNINSRFAARIQTAQDSTLLGAPVDRAGLMASSAVSAKNPSTNKIVLFAVDGSGGLWAKAENTGGYLAWQKFPSPVLSGVPSVGPGAGNTLTVIARDTAGTYWAANWNGTTLSAFSSLGGSGFTGKASIVRYPGDLLRVFARDANGHVQTQKQTAAGTAFPGTWETVAPEQTWPGSPQAIMSPSTGLIEILALGADGKNYFAQEIAQGSGTWGQFKVVMPEVSEQYTPDPTPFIYTAGGVQKWAFVTHTQDFQVRVITASAAETAAAARSSLTTTTADPVFTSNALPAAPK</sequence>
<dbReference type="OrthoDB" id="3660483at2"/>
<dbReference type="Proteomes" id="UP000295388">
    <property type="component" value="Unassembled WGS sequence"/>
</dbReference>
<dbReference type="SUPFAM" id="SSF89372">
    <property type="entry name" value="Fucose-specific lectin"/>
    <property type="match status" value="1"/>
</dbReference>
<evidence type="ECO:0000313" key="3">
    <source>
        <dbReference type="Proteomes" id="UP000295388"/>
    </source>
</evidence>
<reference evidence="2 3" key="1">
    <citation type="submission" date="2019-03" db="EMBL/GenBank/DDBJ databases">
        <title>Genomic Encyclopedia of Type Strains, Phase III (KMG-III): the genomes of soil and plant-associated and newly described type strains.</title>
        <authorList>
            <person name="Whitman W."/>
        </authorList>
    </citation>
    <scope>NUCLEOTIDE SEQUENCE [LARGE SCALE GENOMIC DNA]</scope>
    <source>
        <strain evidence="2 3">VKM Ac-2527</strain>
    </source>
</reference>
<dbReference type="Pfam" id="PF14517">
    <property type="entry name" value="Tachylectin"/>
    <property type="match status" value="1"/>
</dbReference>
<keyword evidence="3" id="KW-1185">Reference proteome</keyword>
<dbReference type="Gene3D" id="2.115.10.10">
    <property type="entry name" value="Tachylectin 2"/>
    <property type="match status" value="1"/>
</dbReference>
<dbReference type="InterPro" id="IPR036813">
    <property type="entry name" value="Tachylectin2_sf"/>
</dbReference>
<accession>A0A4R6KDS7</accession>